<accession>A0A0K0EGS9</accession>
<proteinExistence type="inferred from homology"/>
<dbReference type="Gene3D" id="1.10.287.130">
    <property type="match status" value="1"/>
</dbReference>
<dbReference type="Gene3D" id="1.20.5.170">
    <property type="match status" value="1"/>
</dbReference>
<dbReference type="NCBIfam" id="TIGR00750">
    <property type="entry name" value="lao"/>
    <property type="match status" value="1"/>
</dbReference>
<dbReference type="Gene3D" id="3.40.50.300">
    <property type="entry name" value="P-loop containing nucleotide triphosphate hydrolases"/>
    <property type="match status" value="1"/>
</dbReference>
<evidence type="ECO:0000313" key="3">
    <source>
        <dbReference type="WBParaSite" id="SSTP_0000868900.1"/>
    </source>
</evidence>
<keyword evidence="2" id="KW-1185">Reference proteome</keyword>
<protein>
    <submittedName>
        <fullName evidence="4">AAA+ ATPase domain-containing protein</fullName>
    </submittedName>
    <submittedName>
        <fullName evidence="3">Methylmalonic aciduria type A protein, mitochondrial</fullName>
    </submittedName>
</protein>
<evidence type="ECO:0000256" key="1">
    <source>
        <dbReference type="ARBA" id="ARBA00009625"/>
    </source>
</evidence>
<dbReference type="InterPro" id="IPR027417">
    <property type="entry name" value="P-loop_NTPase"/>
</dbReference>
<evidence type="ECO:0000313" key="4">
    <source>
        <dbReference type="WBParaSite" id="TCONS_00015791.p1"/>
    </source>
</evidence>
<dbReference type="PANTHER" id="PTHR23408">
    <property type="entry name" value="METHYLMALONYL-COA MUTASE"/>
    <property type="match status" value="1"/>
</dbReference>
<comment type="similarity">
    <text evidence="1">Belongs to the SIMIBI class G3E GTPase family. ArgK/MeaB subfamily.</text>
</comment>
<reference evidence="3" key="1">
    <citation type="submission" date="2015-08" db="UniProtKB">
        <authorList>
            <consortium name="WormBaseParasite"/>
        </authorList>
    </citation>
    <scope>IDENTIFICATION</scope>
</reference>
<dbReference type="STRING" id="6248.A0A0K0EGS9"/>
<dbReference type="AlphaFoldDB" id="A0A0K0EGS9"/>
<dbReference type="GO" id="GO:0003924">
    <property type="term" value="F:GTPase activity"/>
    <property type="evidence" value="ECO:0007669"/>
    <property type="project" value="InterPro"/>
</dbReference>
<dbReference type="InterPro" id="IPR005129">
    <property type="entry name" value="GTPase_ArgK"/>
</dbReference>
<dbReference type="WBParaSite" id="SSTP_0000868900.1">
    <property type="protein sequence ID" value="SSTP_0000868900.1"/>
    <property type="gene ID" value="SSTP_0000868900"/>
</dbReference>
<dbReference type="GO" id="GO:0005525">
    <property type="term" value="F:GTP binding"/>
    <property type="evidence" value="ECO:0007669"/>
    <property type="project" value="InterPro"/>
</dbReference>
<organism evidence="3">
    <name type="scientific">Strongyloides stercoralis</name>
    <name type="common">Threadworm</name>
    <dbReference type="NCBI Taxonomy" id="6248"/>
    <lineage>
        <taxon>Eukaryota</taxon>
        <taxon>Metazoa</taxon>
        <taxon>Ecdysozoa</taxon>
        <taxon>Nematoda</taxon>
        <taxon>Chromadorea</taxon>
        <taxon>Rhabditida</taxon>
        <taxon>Tylenchina</taxon>
        <taxon>Panagrolaimomorpha</taxon>
        <taxon>Strongyloidoidea</taxon>
        <taxon>Strongyloididae</taxon>
        <taxon>Strongyloides</taxon>
    </lineage>
</organism>
<dbReference type="Proteomes" id="UP000035681">
    <property type="component" value="Unplaced"/>
</dbReference>
<dbReference type="GO" id="GO:0005737">
    <property type="term" value="C:cytoplasm"/>
    <property type="evidence" value="ECO:0007669"/>
    <property type="project" value="TreeGrafter"/>
</dbReference>
<name>A0A0K0EGS9_STRER</name>
<dbReference type="PANTHER" id="PTHR23408:SF3">
    <property type="entry name" value="METHYLMALONIC ACIDURIA TYPE A PROTEIN, MITOCHONDRIAL"/>
    <property type="match status" value="1"/>
</dbReference>
<dbReference type="WBParaSite" id="TCONS_00015791.p1">
    <property type="protein sequence ID" value="TCONS_00015791.p1"/>
    <property type="gene ID" value="XLOC_010550"/>
</dbReference>
<sequence length="392" mass="44040">MMMRLFQLFTQKRTFATLRYNRSTFTTDLLMKKLTYEDQKDDYKKLFYDKTITKDDLVVKKLTSGIINGDRSALARAITLVSSKQVTKRTQGNFIINEILKKERKKFLDEGEKSLIFRIAISGAPGVGKSSFIESLGDDLTKNANLKVAVLTVDPTSAISGGSILGDITRMQNLSRNPMAYIRQSPTSGSLGGVARGLHESIILCEGAGYNVVIIETVGVGQSEIAVSDMCDLFCLLVAPSQGDELQGIKRGIMEQSDIVVVTKSDGALEGPSRITAAEHVSALKFMKPKSEIWKPRVLRSSIQNPETIKKVRETMFEYRDISIKTGHMIMKRDEQLLTWMWNHVRDEVVYLFKKNPDVQRAAQEIERKVRQNDITPGFGAELLLRKFFGIE</sequence>
<evidence type="ECO:0000313" key="2">
    <source>
        <dbReference type="Proteomes" id="UP000035681"/>
    </source>
</evidence>
<dbReference type="Pfam" id="PF03308">
    <property type="entry name" value="MeaB"/>
    <property type="match status" value="1"/>
</dbReference>
<dbReference type="NCBIfam" id="NF006958">
    <property type="entry name" value="PRK09435.1"/>
    <property type="match status" value="1"/>
</dbReference>
<dbReference type="CDD" id="cd03114">
    <property type="entry name" value="MMAA-like"/>
    <property type="match status" value="1"/>
</dbReference>
<dbReference type="SUPFAM" id="SSF52540">
    <property type="entry name" value="P-loop containing nucleoside triphosphate hydrolases"/>
    <property type="match status" value="1"/>
</dbReference>